<dbReference type="InterPro" id="IPR008972">
    <property type="entry name" value="Cupredoxin"/>
</dbReference>
<protein>
    <submittedName>
        <fullName evidence="3">Cupredoxin-like domain-containing protein</fullName>
    </submittedName>
</protein>
<organism evidence="3 4">
    <name type="scientific">Sphingomonas jatrophae</name>
    <dbReference type="NCBI Taxonomy" id="1166337"/>
    <lineage>
        <taxon>Bacteria</taxon>
        <taxon>Pseudomonadati</taxon>
        <taxon>Pseudomonadota</taxon>
        <taxon>Alphaproteobacteria</taxon>
        <taxon>Sphingomonadales</taxon>
        <taxon>Sphingomonadaceae</taxon>
        <taxon>Sphingomonas</taxon>
    </lineage>
</organism>
<evidence type="ECO:0000259" key="2">
    <source>
        <dbReference type="Pfam" id="PF13473"/>
    </source>
</evidence>
<dbReference type="Proteomes" id="UP000198824">
    <property type="component" value="Unassembled WGS sequence"/>
</dbReference>
<dbReference type="CDD" id="cd00920">
    <property type="entry name" value="Cupredoxin"/>
    <property type="match status" value="1"/>
</dbReference>
<dbReference type="RefSeq" id="WP_093315025.1">
    <property type="nucleotide sequence ID" value="NZ_FOZG01000002.1"/>
</dbReference>
<feature type="domain" description="EfeO-type cupredoxin-like" evidence="2">
    <location>
        <begin position="9"/>
        <end position="101"/>
    </location>
</feature>
<proteinExistence type="predicted"/>
<gene>
    <name evidence="3" type="ORF">SAMN05192580_2520</name>
</gene>
<evidence type="ECO:0000313" key="3">
    <source>
        <dbReference type="EMBL" id="SFS00570.1"/>
    </source>
</evidence>
<feature type="signal peptide" evidence="1">
    <location>
        <begin position="1"/>
        <end position="18"/>
    </location>
</feature>
<dbReference type="AlphaFoldDB" id="A0A1I6LBJ2"/>
<dbReference type="Pfam" id="PF13473">
    <property type="entry name" value="Cupredoxin_1"/>
    <property type="match status" value="1"/>
</dbReference>
<feature type="chain" id="PRO_5011642278" evidence="1">
    <location>
        <begin position="19"/>
        <end position="133"/>
    </location>
</feature>
<name>A0A1I6LBJ2_9SPHN</name>
<keyword evidence="4" id="KW-1185">Reference proteome</keyword>
<dbReference type="STRING" id="1166337.SAMN05192580_2520"/>
<dbReference type="SUPFAM" id="SSF49503">
    <property type="entry name" value="Cupredoxins"/>
    <property type="match status" value="1"/>
</dbReference>
<reference evidence="3 4" key="1">
    <citation type="submission" date="2016-10" db="EMBL/GenBank/DDBJ databases">
        <authorList>
            <person name="de Groot N.N."/>
        </authorList>
    </citation>
    <scope>NUCLEOTIDE SEQUENCE [LARGE SCALE GENOMIC DNA]</scope>
    <source>
        <strain evidence="3 4">S5-249</strain>
    </source>
</reference>
<evidence type="ECO:0000313" key="4">
    <source>
        <dbReference type="Proteomes" id="UP000198824"/>
    </source>
</evidence>
<dbReference type="OrthoDB" id="7408985at2"/>
<dbReference type="EMBL" id="FOZG01000002">
    <property type="protein sequence ID" value="SFS00570.1"/>
    <property type="molecule type" value="Genomic_DNA"/>
</dbReference>
<dbReference type="Gene3D" id="2.60.40.420">
    <property type="entry name" value="Cupredoxins - blue copper proteins"/>
    <property type="match status" value="1"/>
</dbReference>
<sequence>MKAAFALLALAAATPTLAAPSPNFNRGTPIAVTVTNDRFIPDRINLRRGRAYAITIRNASDRRHNFSAPDFFGLARVAPRDGRLVSDNKVDLRPGQRATIRIIAPDTPNAVYRFRSTNLLDAAEKLKGNIYVR</sequence>
<accession>A0A1I6LBJ2</accession>
<evidence type="ECO:0000256" key="1">
    <source>
        <dbReference type="SAM" id="SignalP"/>
    </source>
</evidence>
<keyword evidence="1" id="KW-0732">Signal</keyword>
<dbReference type="InterPro" id="IPR028096">
    <property type="entry name" value="EfeO_Cupredoxin"/>
</dbReference>